<sequence>MVTPTTLIQASGLGLTRGGAAIVDDVGFSLAAGELVMLVGPNGAGKSTLMNMLAGLLRPDCGVLQFAAADTVSWQRSDWAQRVTLVPQLSPMNFPLSVSEVVQLGGLAHSTSVVELRTQVHEAMQAWDVHYLADRDVRLLSGGEQQRCQLARSWIQVNQADSQLWLLDEPLSALDLRHQQQCMSQIRQLTATGKSVLMVVHDLNLARRYADRVLLLCCGRLVADGPAREVLTAGQVTQTFCVETLLEGDYLHWV</sequence>
<evidence type="ECO:0000313" key="8">
    <source>
        <dbReference type="Proteomes" id="UP001147830"/>
    </source>
</evidence>
<keyword evidence="2" id="KW-0547">Nucleotide-binding</keyword>
<reference evidence="7" key="2">
    <citation type="submission" date="2022-08" db="EMBL/GenBank/DDBJ databases">
        <authorList>
            <person name="Dong C."/>
        </authorList>
    </citation>
    <scope>NUCLEOTIDE SEQUENCE</scope>
    <source>
        <strain evidence="7">59MF3M-4</strain>
    </source>
</reference>
<evidence type="ECO:0000256" key="4">
    <source>
        <dbReference type="ARBA" id="ARBA00022967"/>
    </source>
</evidence>
<dbReference type="PANTHER" id="PTHR42794:SF1">
    <property type="entry name" value="HEMIN IMPORT ATP-BINDING PROTEIN HMUV"/>
    <property type="match status" value="1"/>
</dbReference>
<dbReference type="CDD" id="cd03214">
    <property type="entry name" value="ABC_Iron-Siderophores_B12_Hemin"/>
    <property type="match status" value="1"/>
</dbReference>
<keyword evidence="1" id="KW-0813">Transport</keyword>
<comment type="function">
    <text evidence="5">Part of the ABC transporter complex HmuTUV involved in hemin import. Responsible for energy coupling to the transport system.</text>
</comment>
<evidence type="ECO:0000256" key="5">
    <source>
        <dbReference type="ARBA" id="ARBA00037066"/>
    </source>
</evidence>
<dbReference type="PANTHER" id="PTHR42794">
    <property type="entry name" value="HEMIN IMPORT ATP-BINDING PROTEIN HMUV"/>
    <property type="match status" value="1"/>
</dbReference>
<evidence type="ECO:0000259" key="6">
    <source>
        <dbReference type="PROSITE" id="PS50893"/>
    </source>
</evidence>
<gene>
    <name evidence="7" type="ORF">NYR02_15505</name>
</gene>
<keyword evidence="3 7" id="KW-0067">ATP-binding</keyword>
<dbReference type="PROSITE" id="PS50893">
    <property type="entry name" value="ABC_TRANSPORTER_2"/>
    <property type="match status" value="1"/>
</dbReference>
<dbReference type="SUPFAM" id="SSF52540">
    <property type="entry name" value="P-loop containing nucleoside triphosphate hydrolases"/>
    <property type="match status" value="1"/>
</dbReference>
<dbReference type="Gene3D" id="3.40.50.300">
    <property type="entry name" value="P-loop containing nucleotide triphosphate hydrolases"/>
    <property type="match status" value="1"/>
</dbReference>
<dbReference type="GO" id="GO:0005524">
    <property type="term" value="F:ATP binding"/>
    <property type="evidence" value="ECO:0007669"/>
    <property type="project" value="UniProtKB-KW"/>
</dbReference>
<dbReference type="InterPro" id="IPR003593">
    <property type="entry name" value="AAA+_ATPase"/>
</dbReference>
<dbReference type="SMART" id="SM00382">
    <property type="entry name" value="AAA"/>
    <property type="match status" value="1"/>
</dbReference>
<evidence type="ECO:0000256" key="2">
    <source>
        <dbReference type="ARBA" id="ARBA00022741"/>
    </source>
</evidence>
<comment type="caution">
    <text evidence="7">The sequence shown here is derived from an EMBL/GenBank/DDBJ whole genome shotgun (WGS) entry which is preliminary data.</text>
</comment>
<evidence type="ECO:0000313" key="7">
    <source>
        <dbReference type="EMBL" id="MCT7360429.1"/>
    </source>
</evidence>
<dbReference type="Pfam" id="PF00005">
    <property type="entry name" value="ABC_tran"/>
    <property type="match status" value="1"/>
</dbReference>
<keyword evidence="4" id="KW-1278">Translocase</keyword>
<protein>
    <submittedName>
        <fullName evidence="7">ATP-binding cassette domain-containing protein</fullName>
    </submittedName>
</protein>
<evidence type="ECO:0000256" key="1">
    <source>
        <dbReference type="ARBA" id="ARBA00022448"/>
    </source>
</evidence>
<dbReference type="InterPro" id="IPR027417">
    <property type="entry name" value="P-loop_NTPase"/>
</dbReference>
<name>A0A9X2WHA0_9GAMM</name>
<reference evidence="7" key="1">
    <citation type="journal article" date="2022" name="Front. Microbiol.">
        <title>Genome-based taxonomic rearrangement of Oceanobacter-related bacteria including the description of Thalassolituus hydrocarbonoclasticus sp. nov. and Thalassolituus pacificus sp. nov. and emended description of the genus Thalassolituus.</title>
        <authorList>
            <person name="Dong C."/>
            <person name="Wei L."/>
            <person name="Wang J."/>
            <person name="Lai Q."/>
            <person name="Huang Z."/>
            <person name="Shao Z."/>
        </authorList>
    </citation>
    <scope>NUCLEOTIDE SEQUENCE</scope>
    <source>
        <strain evidence="7">59MF3M-4</strain>
    </source>
</reference>
<dbReference type="RefSeq" id="WP_260977263.1">
    <property type="nucleotide sequence ID" value="NZ_JAOANI010000028.1"/>
</dbReference>
<dbReference type="Proteomes" id="UP001147830">
    <property type="component" value="Unassembled WGS sequence"/>
</dbReference>
<keyword evidence="8" id="KW-1185">Reference proteome</keyword>
<dbReference type="EMBL" id="JAOANI010000028">
    <property type="protein sequence ID" value="MCT7360429.1"/>
    <property type="molecule type" value="Genomic_DNA"/>
</dbReference>
<proteinExistence type="predicted"/>
<accession>A0A9X2WHA0</accession>
<feature type="domain" description="ABC transporter" evidence="6">
    <location>
        <begin position="8"/>
        <end position="243"/>
    </location>
</feature>
<organism evidence="7 8">
    <name type="scientific">Thalassolituus pacificus</name>
    <dbReference type="NCBI Taxonomy" id="2975440"/>
    <lineage>
        <taxon>Bacteria</taxon>
        <taxon>Pseudomonadati</taxon>
        <taxon>Pseudomonadota</taxon>
        <taxon>Gammaproteobacteria</taxon>
        <taxon>Oceanospirillales</taxon>
        <taxon>Oceanospirillaceae</taxon>
        <taxon>Thalassolituus</taxon>
    </lineage>
</organism>
<dbReference type="GO" id="GO:0016887">
    <property type="term" value="F:ATP hydrolysis activity"/>
    <property type="evidence" value="ECO:0007669"/>
    <property type="project" value="InterPro"/>
</dbReference>
<dbReference type="AlphaFoldDB" id="A0A9X2WHA0"/>
<evidence type="ECO:0000256" key="3">
    <source>
        <dbReference type="ARBA" id="ARBA00022840"/>
    </source>
</evidence>
<dbReference type="InterPro" id="IPR003439">
    <property type="entry name" value="ABC_transporter-like_ATP-bd"/>
</dbReference>